<dbReference type="GO" id="GO:0003677">
    <property type="term" value="F:DNA binding"/>
    <property type="evidence" value="ECO:0007669"/>
    <property type="project" value="InterPro"/>
</dbReference>
<keyword evidence="8" id="KW-1185">Reference proteome</keyword>
<name>A0A6J8BRL8_MYTCO</name>
<proteinExistence type="inferred from homology"/>
<feature type="domain" description="GCF C-terminal" evidence="6">
    <location>
        <begin position="518"/>
        <end position="668"/>
    </location>
</feature>
<reference evidence="7 8" key="1">
    <citation type="submission" date="2020-06" db="EMBL/GenBank/DDBJ databases">
        <authorList>
            <person name="Li R."/>
            <person name="Bekaert M."/>
        </authorList>
    </citation>
    <scope>NUCLEOTIDE SEQUENCE [LARGE SCALE GENOMIC DNA]</scope>
    <source>
        <strain evidence="8">wild</strain>
    </source>
</reference>
<dbReference type="GO" id="GO:0000398">
    <property type="term" value="P:mRNA splicing, via spliceosome"/>
    <property type="evidence" value="ECO:0007669"/>
    <property type="project" value="InterPro"/>
</dbReference>
<evidence type="ECO:0000256" key="2">
    <source>
        <dbReference type="ARBA" id="ARBA00010801"/>
    </source>
</evidence>
<feature type="region of interest" description="Disordered" evidence="5">
    <location>
        <begin position="249"/>
        <end position="280"/>
    </location>
</feature>
<evidence type="ECO:0000256" key="5">
    <source>
        <dbReference type="SAM" id="MobiDB-lite"/>
    </source>
</evidence>
<evidence type="ECO:0000256" key="4">
    <source>
        <dbReference type="SAM" id="Coils"/>
    </source>
</evidence>
<comment type="similarity">
    <text evidence="2">Belongs to the GCF family.</text>
</comment>
<protein>
    <submittedName>
        <fullName evidence="7">GCFC</fullName>
    </submittedName>
</protein>
<evidence type="ECO:0000313" key="8">
    <source>
        <dbReference type="Proteomes" id="UP000507470"/>
    </source>
</evidence>
<dbReference type="AlphaFoldDB" id="A0A6J8BRL8"/>
<feature type="compositionally biased region" description="Acidic residues" evidence="5">
    <location>
        <begin position="19"/>
        <end position="40"/>
    </location>
</feature>
<dbReference type="GO" id="GO:0005634">
    <property type="term" value="C:nucleus"/>
    <property type="evidence" value="ECO:0007669"/>
    <property type="project" value="UniProtKB-SubCell"/>
</dbReference>
<keyword evidence="3" id="KW-0539">Nucleus</keyword>
<feature type="compositionally biased region" description="Basic residues" evidence="5">
    <location>
        <begin position="1"/>
        <end position="15"/>
    </location>
</feature>
<feature type="coiled-coil region" evidence="4">
    <location>
        <begin position="353"/>
        <end position="380"/>
    </location>
</feature>
<dbReference type="InterPro" id="IPR022783">
    <property type="entry name" value="GCFC_dom"/>
</dbReference>
<organism evidence="7 8">
    <name type="scientific">Mytilus coruscus</name>
    <name type="common">Sea mussel</name>
    <dbReference type="NCBI Taxonomy" id="42192"/>
    <lineage>
        <taxon>Eukaryota</taxon>
        <taxon>Metazoa</taxon>
        <taxon>Spiralia</taxon>
        <taxon>Lophotrochozoa</taxon>
        <taxon>Mollusca</taxon>
        <taxon>Bivalvia</taxon>
        <taxon>Autobranchia</taxon>
        <taxon>Pteriomorphia</taxon>
        <taxon>Mytilida</taxon>
        <taxon>Mytiloidea</taxon>
        <taxon>Mytilidae</taxon>
        <taxon>Mytilinae</taxon>
        <taxon>Mytilus</taxon>
    </lineage>
</organism>
<dbReference type="EMBL" id="CACVKT020003886">
    <property type="protein sequence ID" value="CAC5386608.1"/>
    <property type="molecule type" value="Genomic_DNA"/>
</dbReference>
<dbReference type="PANTHER" id="PTHR12214:SF0">
    <property type="entry name" value="LD29489P"/>
    <property type="match status" value="1"/>
</dbReference>
<dbReference type="OrthoDB" id="429427at2759"/>
<feature type="compositionally biased region" description="Basic and acidic residues" evidence="5">
    <location>
        <begin position="249"/>
        <end position="266"/>
    </location>
</feature>
<feature type="coiled-coil region" evidence="4">
    <location>
        <begin position="87"/>
        <end position="150"/>
    </location>
</feature>
<feature type="compositionally biased region" description="Basic residues" evidence="5">
    <location>
        <begin position="47"/>
        <end position="56"/>
    </location>
</feature>
<feature type="compositionally biased region" description="Acidic residues" evidence="5">
    <location>
        <begin position="215"/>
        <end position="224"/>
    </location>
</feature>
<evidence type="ECO:0000313" key="7">
    <source>
        <dbReference type="EMBL" id="CAC5386608.1"/>
    </source>
</evidence>
<evidence type="ECO:0000259" key="6">
    <source>
        <dbReference type="Pfam" id="PF07842"/>
    </source>
</evidence>
<sequence>MATFKKPRRNFRGRKIVTEEESDEEKDEDVQEMEIDEQSNDAEVPKPSKKSKKSKKEPKSSLSFVHDLQNEGEEIKIKKSSHSKKLAKMLKKEMQKEKEEVHKVEKIIKQEPVQVEHVEVSPKVDRDAHIKKLREELLTLNGEEAEAVDNDSEEDEKGAIHKMLGRGQIPDANMIHSIRKQRQQRRDLGDFIPVEDTVKVEKSSSKSRLIREDDNDKSDDDEEGRIDFSVNTFAKERQKIQNDFLAIEHGSDQESDQDKEWEEQQIRKGVNTQGAPGQEEYSYDQYRETSNGYGGYREEEEQSFKPFKPLTDSQDMSGVTMESLRKRLQERLTSMDEVHRSHVRERDTLETDIEESSTSIDTCKKRVKGLEEQYRFFQEMRGYVRDLVECLNEKVPTINDLENKMLNLLSNRSERLISRRQQDVRDQCQDYMTSKAIVVMETSEDQERQRRVAEREARRARRRRLRESKDIVGHHDGLSSDDEQNQSEITKFNLEKESIHSGVERLFEDVVEDFSEINSIRERFEDWRSLYNDTYKEAYIGLCLPKLVNPFVRLQLINWNPLQESCRDFEENSWFDTMLFYGSKIEELVENVDDDVKLLPTIVEKIIQPRLTVFAEKIWDPLSTTQTSRLVNVVQKIINEYPSVHADNKKTQELLRAIVNRMKKTLDDDVFMPLYPKSKDIILFLPFGFYGNKMIVQLNGLQELLRAIVNRMKKTLDDDVFMPLYPKSVTENRGSGSSVFFHRQSWTCIKLLGNILSWHGILSSKVLHSLALDGLLNRYIILGLCNSPIGQETIQKCQSIISTFPKQWFTGLTEDRTMPQLENLCRYLVSIFNSIHTQSRTDFQKMEAKEYAKQISKMLIGVHAMDLVTNLPKSSEGDAVQLIFNHEVVEYDKKGILNVDLYSMYIIDDTLLMMYGKPGFFANNTDNIKGVICKWPIGSGNFWANEPAASKHLSSYDDIRKIVVGGDLVRFIITTRGCKCPPGEDCGDAYVGGDMKDFKITKEGTISFSKSMTLFFPIPTSPMYYREVLVGNVHPNNTLTFLLSYVDATTWEIENGVTMACPIDTTPGHADFYLSSE</sequence>
<dbReference type="Pfam" id="PF07842">
    <property type="entry name" value="GCFC"/>
    <property type="match status" value="1"/>
</dbReference>
<feature type="region of interest" description="Disordered" evidence="5">
    <location>
        <begin position="1"/>
        <end position="81"/>
    </location>
</feature>
<dbReference type="PANTHER" id="PTHR12214">
    <property type="entry name" value="GC-RICH SEQUENCE DNA-BINDING FACTOR"/>
    <property type="match status" value="1"/>
</dbReference>
<keyword evidence="4" id="KW-0175">Coiled coil</keyword>
<feature type="compositionally biased region" description="Basic and acidic residues" evidence="5">
    <location>
        <begin position="202"/>
        <end position="214"/>
    </location>
</feature>
<evidence type="ECO:0000256" key="3">
    <source>
        <dbReference type="ARBA" id="ARBA00023242"/>
    </source>
</evidence>
<comment type="subcellular location">
    <subcellularLocation>
        <location evidence="1">Nucleus</location>
    </subcellularLocation>
</comment>
<accession>A0A6J8BRL8</accession>
<evidence type="ECO:0000256" key="1">
    <source>
        <dbReference type="ARBA" id="ARBA00004123"/>
    </source>
</evidence>
<dbReference type="Proteomes" id="UP000507470">
    <property type="component" value="Unassembled WGS sequence"/>
</dbReference>
<dbReference type="InterPro" id="IPR012890">
    <property type="entry name" value="GCFC2-like"/>
</dbReference>
<feature type="region of interest" description="Disordered" evidence="5">
    <location>
        <begin position="202"/>
        <end position="227"/>
    </location>
</feature>
<gene>
    <name evidence="7" type="ORF">MCOR_22021</name>
</gene>